<evidence type="ECO:0000256" key="6">
    <source>
        <dbReference type="ARBA" id="ARBA00022729"/>
    </source>
</evidence>
<keyword evidence="12" id="KW-0624">Polysaccharide degradation</keyword>
<evidence type="ECO:0000256" key="9">
    <source>
        <dbReference type="ARBA" id="ARBA00023180"/>
    </source>
</evidence>
<protein>
    <recommendedName>
        <fullName evidence="15">Endo-1,3-beta-glucanase btgC</fullName>
    </recommendedName>
    <alternativeName>
        <fullName evidence="14">Laminarinase btgC</fullName>
    </alternativeName>
</protein>
<evidence type="ECO:0000256" key="8">
    <source>
        <dbReference type="ARBA" id="ARBA00023136"/>
    </source>
</evidence>
<dbReference type="Pfam" id="PF00332">
    <property type="entry name" value="Glyco_hydro_17"/>
    <property type="match status" value="1"/>
</dbReference>
<keyword evidence="9" id="KW-0325">Glycoprotein</keyword>
<keyword evidence="8" id="KW-0472">Membrane</keyword>
<evidence type="ECO:0000256" key="3">
    <source>
        <dbReference type="ARBA" id="ARBA00022475"/>
    </source>
</evidence>
<reference evidence="16 17" key="1">
    <citation type="submission" date="2023-11" db="EMBL/GenBank/DDBJ databases">
        <title>Winogradskyella pelagius sp. nov., isolated from coastal sediment.</title>
        <authorList>
            <person name="Li F."/>
        </authorList>
    </citation>
    <scope>NUCLEOTIDE SEQUENCE [LARGE SCALE GENOMIC DNA]</scope>
    <source>
        <strain evidence="16 17">KCTC 23502</strain>
    </source>
</reference>
<evidence type="ECO:0000256" key="10">
    <source>
        <dbReference type="ARBA" id="ARBA00023277"/>
    </source>
</evidence>
<evidence type="ECO:0000313" key="17">
    <source>
        <dbReference type="Proteomes" id="UP001285855"/>
    </source>
</evidence>
<keyword evidence="6" id="KW-0732">Signal</keyword>
<dbReference type="InterPro" id="IPR050732">
    <property type="entry name" value="Beta-glucan_modifiers"/>
</dbReference>
<gene>
    <name evidence="16" type="ORF">SNF14_00450</name>
</gene>
<keyword evidence="17" id="KW-1185">Reference proteome</keyword>
<evidence type="ECO:0000256" key="11">
    <source>
        <dbReference type="ARBA" id="ARBA00023316"/>
    </source>
</evidence>
<sequence length="304" mass="34656">MSYREEFYFKPTRYKQTLTQGIDLSKYSLEDLKALWRKTLNDGMHGICFSMYEDGQRPGDTITVEQVERRVKILKPYTKWIRSFSCVEGNEHVARLSKKHGLKTLVGAWLGDDKEDNEEEIEGLIQLAKEGCVDVAAVGNEVLYRNDLSLEELVGYINRVKEALTGMNIPVGYVDAYYEFSRHPILVESTDVVLANLYPYWEGCPIEYALGHMQAMFGQVVDAAQGKPIIITETGWPSRGGGLRGAIAGEEAAMKYFIDAINWTKENEIPIFYFSSFDESWKVGPEGEVGAYWGLWDKHEKLKY</sequence>
<comment type="caution">
    <text evidence="16">The sequence shown here is derived from an EMBL/GenBank/DDBJ whole genome shotgun (WGS) entry which is preliminary data.</text>
</comment>
<dbReference type="InterPro" id="IPR000490">
    <property type="entry name" value="Glyco_hydro_17"/>
</dbReference>
<dbReference type="EMBL" id="JAXDAE010000001">
    <property type="protein sequence ID" value="MDY2585792.1"/>
    <property type="molecule type" value="Genomic_DNA"/>
</dbReference>
<keyword evidence="10" id="KW-0119">Carbohydrate metabolism</keyword>
<name>A0ABU5EI22_9FLAO</name>
<dbReference type="InterPro" id="IPR017853">
    <property type="entry name" value="GH"/>
</dbReference>
<comment type="function">
    <text evidence="13">Glucanases play a role in cell expansion during growth, in cell-cell fusion during mating, and in spore release during sporulation. This enzyme may be involved in beta-glucan degradation. Active on laminarin and lichenan.</text>
</comment>
<evidence type="ECO:0000256" key="12">
    <source>
        <dbReference type="ARBA" id="ARBA00023326"/>
    </source>
</evidence>
<evidence type="ECO:0000256" key="13">
    <source>
        <dbReference type="ARBA" id="ARBA00037649"/>
    </source>
</evidence>
<dbReference type="RefSeq" id="WP_320554179.1">
    <property type="nucleotide sequence ID" value="NZ_JAXDAE010000001.1"/>
</dbReference>
<evidence type="ECO:0000256" key="1">
    <source>
        <dbReference type="ARBA" id="ARBA00004191"/>
    </source>
</evidence>
<evidence type="ECO:0000256" key="5">
    <source>
        <dbReference type="ARBA" id="ARBA00022525"/>
    </source>
</evidence>
<dbReference type="SUPFAM" id="SSF51445">
    <property type="entry name" value="(Trans)glycosidases"/>
    <property type="match status" value="1"/>
</dbReference>
<keyword evidence="3" id="KW-1003">Cell membrane</keyword>
<evidence type="ECO:0000256" key="14">
    <source>
        <dbReference type="ARBA" id="ARBA00042373"/>
    </source>
</evidence>
<evidence type="ECO:0000256" key="15">
    <source>
        <dbReference type="ARBA" id="ARBA00043078"/>
    </source>
</evidence>
<dbReference type="Gene3D" id="3.20.20.80">
    <property type="entry name" value="Glycosidases"/>
    <property type="match status" value="1"/>
</dbReference>
<keyword evidence="4" id="KW-0134">Cell wall</keyword>
<evidence type="ECO:0000256" key="7">
    <source>
        <dbReference type="ARBA" id="ARBA00022801"/>
    </source>
</evidence>
<proteinExistence type="predicted"/>
<keyword evidence="5" id="KW-0964">Secreted</keyword>
<dbReference type="Proteomes" id="UP001285855">
    <property type="component" value="Unassembled WGS sequence"/>
</dbReference>
<dbReference type="PANTHER" id="PTHR16631">
    <property type="entry name" value="GLUCAN 1,3-BETA-GLUCOSIDASE"/>
    <property type="match status" value="1"/>
</dbReference>
<keyword evidence="11" id="KW-0961">Cell wall biogenesis/degradation</keyword>
<evidence type="ECO:0000256" key="2">
    <source>
        <dbReference type="ARBA" id="ARBA00004236"/>
    </source>
</evidence>
<organism evidence="16 17">
    <name type="scientific">Winogradskyella aquimaris</name>
    <dbReference type="NCBI Taxonomy" id="864074"/>
    <lineage>
        <taxon>Bacteria</taxon>
        <taxon>Pseudomonadati</taxon>
        <taxon>Bacteroidota</taxon>
        <taxon>Flavobacteriia</taxon>
        <taxon>Flavobacteriales</taxon>
        <taxon>Flavobacteriaceae</taxon>
        <taxon>Winogradskyella</taxon>
    </lineage>
</organism>
<comment type="subcellular location">
    <subcellularLocation>
        <location evidence="2">Cell membrane</location>
    </subcellularLocation>
    <subcellularLocation>
        <location evidence="1">Secreted</location>
        <location evidence="1">Cell wall</location>
    </subcellularLocation>
</comment>
<evidence type="ECO:0000313" key="16">
    <source>
        <dbReference type="EMBL" id="MDY2585792.1"/>
    </source>
</evidence>
<accession>A0ABU5EI22</accession>
<dbReference type="PANTHER" id="PTHR16631:SF17">
    <property type="entry name" value="GLUCAN ENDO-1,3-BETA-GLUCOSIDASE BTGC"/>
    <property type="match status" value="1"/>
</dbReference>
<evidence type="ECO:0000256" key="4">
    <source>
        <dbReference type="ARBA" id="ARBA00022512"/>
    </source>
</evidence>
<dbReference type="GO" id="GO:0016787">
    <property type="term" value="F:hydrolase activity"/>
    <property type="evidence" value="ECO:0007669"/>
    <property type="project" value="UniProtKB-KW"/>
</dbReference>
<keyword evidence="7 16" id="KW-0378">Hydrolase</keyword>